<dbReference type="Proteomes" id="UP001430953">
    <property type="component" value="Unassembled WGS sequence"/>
</dbReference>
<reference evidence="2 3" key="1">
    <citation type="submission" date="2023-03" db="EMBL/GenBank/DDBJ databases">
        <title>High recombination rates correlate with genetic variation in Cardiocondyla obscurior ants.</title>
        <authorList>
            <person name="Errbii M."/>
        </authorList>
    </citation>
    <scope>NUCLEOTIDE SEQUENCE [LARGE SCALE GENOMIC DNA]</scope>
    <source>
        <strain evidence="2">Alpha-2009</strain>
        <tissue evidence="2">Whole body</tissue>
    </source>
</reference>
<gene>
    <name evidence="2" type="ORF">PUN28_013400</name>
</gene>
<keyword evidence="3" id="KW-1185">Reference proteome</keyword>
<comment type="caution">
    <text evidence="2">The sequence shown here is derived from an EMBL/GenBank/DDBJ whole genome shotgun (WGS) entry which is preliminary data.</text>
</comment>
<accession>A0AAW2F9F8</accession>
<feature type="compositionally biased region" description="Low complexity" evidence="1">
    <location>
        <begin position="10"/>
        <end position="19"/>
    </location>
</feature>
<evidence type="ECO:0000313" key="3">
    <source>
        <dbReference type="Proteomes" id="UP001430953"/>
    </source>
</evidence>
<name>A0AAW2F9F8_9HYME</name>
<proteinExistence type="predicted"/>
<evidence type="ECO:0000256" key="1">
    <source>
        <dbReference type="SAM" id="MobiDB-lite"/>
    </source>
</evidence>
<feature type="region of interest" description="Disordered" evidence="1">
    <location>
        <begin position="1"/>
        <end position="24"/>
    </location>
</feature>
<dbReference type="AlphaFoldDB" id="A0AAW2F9F8"/>
<dbReference type="EMBL" id="JADYXP020000013">
    <property type="protein sequence ID" value="KAL0112128.1"/>
    <property type="molecule type" value="Genomic_DNA"/>
</dbReference>
<evidence type="ECO:0000313" key="2">
    <source>
        <dbReference type="EMBL" id="KAL0112128.1"/>
    </source>
</evidence>
<organism evidence="2 3">
    <name type="scientific">Cardiocondyla obscurior</name>
    <dbReference type="NCBI Taxonomy" id="286306"/>
    <lineage>
        <taxon>Eukaryota</taxon>
        <taxon>Metazoa</taxon>
        <taxon>Ecdysozoa</taxon>
        <taxon>Arthropoda</taxon>
        <taxon>Hexapoda</taxon>
        <taxon>Insecta</taxon>
        <taxon>Pterygota</taxon>
        <taxon>Neoptera</taxon>
        <taxon>Endopterygota</taxon>
        <taxon>Hymenoptera</taxon>
        <taxon>Apocrita</taxon>
        <taxon>Aculeata</taxon>
        <taxon>Formicoidea</taxon>
        <taxon>Formicidae</taxon>
        <taxon>Myrmicinae</taxon>
        <taxon>Cardiocondyla</taxon>
    </lineage>
</organism>
<protein>
    <submittedName>
        <fullName evidence="2">Uncharacterized protein</fullName>
    </submittedName>
</protein>
<sequence length="149" mass="17241">MRAGRSVLASNPPSQSSLSSHRRAVVRRTRGKRTVQTSFFFFFFFFSTEGKEREGKTERRRWRCHRRRPGCAASQRIPRSSSHHNDFIPPTVSLRVGRRSEVCEISLTVCEIPPLMVLLSPSRASRKFITILPRRIYLPTPTANRKSRN</sequence>